<feature type="region of interest" description="Disordered" evidence="1">
    <location>
        <begin position="18"/>
        <end position="178"/>
    </location>
</feature>
<feature type="compositionally biased region" description="Low complexity" evidence="1">
    <location>
        <begin position="75"/>
        <end position="88"/>
    </location>
</feature>
<sequence>MAISPGLNGRFEAAIQKLLGDSDRDETNDRVDQLPVNNPYDPPGGNPLLASQLPSDRNRGAQEQIGNNSDGAHVGSQTGNSSGRSGSSVRTPPMVYKNIAHYLPSSSGSGSKARTKNKKDSGKKEEGAKKSADGSNREDELTSPQLFTPHLHPPPTKKTKTEAPKDEQKAKETDHQSQVSDDISLYIKKEETPNFFRVIFTKRLRRERPNFFFNWMILTIAYLASVSLLVVVTALLYTTSWIW</sequence>
<evidence type="ECO:0000256" key="2">
    <source>
        <dbReference type="SAM" id="Phobius"/>
    </source>
</evidence>
<name>A0A1I7YTW1_9BILA</name>
<organism evidence="3 4">
    <name type="scientific">Steinernema glaseri</name>
    <dbReference type="NCBI Taxonomy" id="37863"/>
    <lineage>
        <taxon>Eukaryota</taxon>
        <taxon>Metazoa</taxon>
        <taxon>Ecdysozoa</taxon>
        <taxon>Nematoda</taxon>
        <taxon>Chromadorea</taxon>
        <taxon>Rhabditida</taxon>
        <taxon>Tylenchina</taxon>
        <taxon>Panagrolaimomorpha</taxon>
        <taxon>Strongyloidoidea</taxon>
        <taxon>Steinernematidae</taxon>
        <taxon>Steinernema</taxon>
    </lineage>
</organism>
<keyword evidence="2" id="KW-1133">Transmembrane helix</keyword>
<evidence type="ECO:0000313" key="3">
    <source>
        <dbReference type="Proteomes" id="UP000095287"/>
    </source>
</evidence>
<feature type="compositionally biased region" description="Basic and acidic residues" evidence="1">
    <location>
        <begin position="20"/>
        <end position="32"/>
    </location>
</feature>
<protein>
    <submittedName>
        <fullName evidence="4">Uncharacterized protein</fullName>
    </submittedName>
</protein>
<dbReference type="AlphaFoldDB" id="A0A1I7YTW1"/>
<keyword evidence="2" id="KW-0812">Transmembrane</keyword>
<keyword evidence="2" id="KW-0472">Membrane</keyword>
<feature type="transmembrane region" description="Helical" evidence="2">
    <location>
        <begin position="212"/>
        <end position="237"/>
    </location>
</feature>
<evidence type="ECO:0000313" key="4">
    <source>
        <dbReference type="WBParaSite" id="L893_g19788.t1"/>
    </source>
</evidence>
<evidence type="ECO:0000256" key="1">
    <source>
        <dbReference type="SAM" id="MobiDB-lite"/>
    </source>
</evidence>
<dbReference type="WBParaSite" id="L893_g19788.t1">
    <property type="protein sequence ID" value="L893_g19788.t1"/>
    <property type="gene ID" value="L893_g19788"/>
</dbReference>
<dbReference type="Proteomes" id="UP000095287">
    <property type="component" value="Unplaced"/>
</dbReference>
<proteinExistence type="predicted"/>
<feature type="compositionally biased region" description="Basic and acidic residues" evidence="1">
    <location>
        <begin position="118"/>
        <end position="140"/>
    </location>
</feature>
<reference evidence="4" key="1">
    <citation type="submission" date="2016-11" db="UniProtKB">
        <authorList>
            <consortium name="WormBaseParasite"/>
        </authorList>
    </citation>
    <scope>IDENTIFICATION</scope>
</reference>
<keyword evidence="3" id="KW-1185">Reference proteome</keyword>
<accession>A0A1I7YTW1</accession>
<feature type="compositionally biased region" description="Basic and acidic residues" evidence="1">
    <location>
        <begin position="159"/>
        <end position="175"/>
    </location>
</feature>